<dbReference type="AlphaFoldDB" id="A0A5M6BXN8"/>
<dbReference type="InterPro" id="IPR038464">
    <property type="entry name" value="Ribosomal_eL38_sf"/>
</dbReference>
<dbReference type="GO" id="GO:0022618">
    <property type="term" value="P:protein-RNA complex assembly"/>
    <property type="evidence" value="ECO:0007669"/>
    <property type="project" value="TreeGrafter"/>
</dbReference>
<keyword evidence="3 4" id="KW-0687">Ribonucleoprotein</keyword>
<proteinExistence type="inferred from homology"/>
<dbReference type="OrthoDB" id="10250488at2759"/>
<dbReference type="RefSeq" id="XP_031859133.1">
    <property type="nucleotide sequence ID" value="XM_032006617.1"/>
</dbReference>
<reference evidence="5" key="1">
    <citation type="submission" date="2017-08" db="EMBL/GenBank/DDBJ databases">
        <authorList>
            <person name="Cuomo C."/>
            <person name="Billmyre B."/>
            <person name="Heitman J."/>
        </authorList>
    </citation>
    <scope>NUCLEOTIDE SEQUENCE</scope>
    <source>
        <strain evidence="5">CBS 12478</strain>
    </source>
</reference>
<dbReference type="PANTHER" id="PTHR10965">
    <property type="entry name" value="60S RIBOSOMAL PROTEIN L38"/>
    <property type="match status" value="1"/>
</dbReference>
<protein>
    <submittedName>
        <fullName evidence="5">Uncharacterized protein</fullName>
    </submittedName>
</protein>
<keyword evidence="6" id="KW-1185">Reference proteome</keyword>
<name>A0A5M6BXN8_9TREE</name>
<organism evidence="5 6">
    <name type="scientific">Kwoniella shandongensis</name>
    <dbReference type="NCBI Taxonomy" id="1734106"/>
    <lineage>
        <taxon>Eukaryota</taxon>
        <taxon>Fungi</taxon>
        <taxon>Dikarya</taxon>
        <taxon>Basidiomycota</taxon>
        <taxon>Agaricomycotina</taxon>
        <taxon>Tremellomycetes</taxon>
        <taxon>Tremellales</taxon>
        <taxon>Cryptococcaceae</taxon>
        <taxon>Kwoniella</taxon>
    </lineage>
</organism>
<dbReference type="EMBL" id="CP144052">
    <property type="protein sequence ID" value="WWD16767.1"/>
    <property type="molecule type" value="Genomic_DNA"/>
</dbReference>
<dbReference type="GeneID" id="43590775"/>
<evidence type="ECO:0000256" key="1">
    <source>
        <dbReference type="ARBA" id="ARBA00007803"/>
    </source>
</evidence>
<evidence type="ECO:0000256" key="4">
    <source>
        <dbReference type="RuleBase" id="RU003445"/>
    </source>
</evidence>
<dbReference type="GO" id="GO:0003735">
    <property type="term" value="F:structural constituent of ribosome"/>
    <property type="evidence" value="ECO:0007669"/>
    <property type="project" value="InterPro"/>
</dbReference>
<evidence type="ECO:0000313" key="6">
    <source>
        <dbReference type="Proteomes" id="UP000322225"/>
    </source>
</evidence>
<dbReference type="Pfam" id="PF01781">
    <property type="entry name" value="Ribosomal_L38e"/>
    <property type="match status" value="1"/>
</dbReference>
<keyword evidence="2 4" id="KW-0689">Ribosomal protein</keyword>
<evidence type="ECO:0000256" key="3">
    <source>
        <dbReference type="ARBA" id="ARBA00023274"/>
    </source>
</evidence>
<evidence type="ECO:0000313" key="5">
    <source>
        <dbReference type="EMBL" id="WWD16767.1"/>
    </source>
</evidence>
<dbReference type="InterPro" id="IPR002675">
    <property type="entry name" value="Ribosomal_eL38"/>
</dbReference>
<gene>
    <name evidence="5" type="ORF">CI109_101199</name>
</gene>
<dbReference type="Proteomes" id="UP000322225">
    <property type="component" value="Chromosome 2"/>
</dbReference>
<dbReference type="PANTHER" id="PTHR10965:SF0">
    <property type="entry name" value="LARGE RIBOSOMAL SUBUNIT PROTEIN EL38"/>
    <property type="match status" value="1"/>
</dbReference>
<accession>A0A5M6BXN8</accession>
<sequence length="96" mass="10874">MPQQIRDIKKFLEIARRKDATLARIKKTAIKNVHTTTASAKSKAKAPTHVTKFKIRCSRYLYTLVLDDAEKAEKLKQSLPPGLKVEDVSSKVPKKK</sequence>
<dbReference type="GO" id="GO:0022625">
    <property type="term" value="C:cytosolic large ribosomal subunit"/>
    <property type="evidence" value="ECO:0007669"/>
    <property type="project" value="TreeGrafter"/>
</dbReference>
<dbReference type="KEGG" id="ksn:43590775"/>
<comment type="similarity">
    <text evidence="1 4">Belongs to the eukaryotic ribosomal protein eL38 family.</text>
</comment>
<dbReference type="Gene3D" id="3.30.720.90">
    <property type="match status" value="1"/>
</dbReference>
<evidence type="ECO:0000256" key="2">
    <source>
        <dbReference type="ARBA" id="ARBA00022980"/>
    </source>
</evidence>
<reference evidence="5" key="2">
    <citation type="submission" date="2024-01" db="EMBL/GenBank/DDBJ databases">
        <title>Comparative genomics of Cryptococcus and Kwoniella reveals pathogenesis evolution and contrasting modes of karyotype evolution via chromosome fusion or intercentromeric recombination.</title>
        <authorList>
            <person name="Coelho M.A."/>
            <person name="David-Palma M."/>
            <person name="Shea T."/>
            <person name="Bowers K."/>
            <person name="McGinley-Smith S."/>
            <person name="Mohammad A.W."/>
            <person name="Gnirke A."/>
            <person name="Yurkov A.M."/>
            <person name="Nowrousian M."/>
            <person name="Sun S."/>
            <person name="Cuomo C.A."/>
            <person name="Heitman J."/>
        </authorList>
    </citation>
    <scope>NUCLEOTIDE SEQUENCE</scope>
    <source>
        <strain evidence="5">CBS 12478</strain>
    </source>
</reference>
<dbReference type="GO" id="GO:0006412">
    <property type="term" value="P:translation"/>
    <property type="evidence" value="ECO:0007669"/>
    <property type="project" value="InterPro"/>
</dbReference>
<dbReference type="FunFam" id="3.30.720.90:FF:000001">
    <property type="entry name" value="60S ribosomal protein L38"/>
    <property type="match status" value="1"/>
</dbReference>